<dbReference type="GO" id="GO:0005829">
    <property type="term" value="C:cytosol"/>
    <property type="evidence" value="ECO:0007669"/>
    <property type="project" value="TreeGrafter"/>
</dbReference>
<keyword evidence="7 11" id="KW-0521">NADP</keyword>
<dbReference type="InterPro" id="IPR000506">
    <property type="entry name" value="KARI_C"/>
</dbReference>
<organism evidence="15 16">
    <name type="scientific">Brachybacterium endophyticum</name>
    <dbReference type="NCBI Taxonomy" id="2182385"/>
    <lineage>
        <taxon>Bacteria</taxon>
        <taxon>Bacillati</taxon>
        <taxon>Actinomycetota</taxon>
        <taxon>Actinomycetes</taxon>
        <taxon>Micrococcales</taxon>
        <taxon>Dermabacteraceae</taxon>
        <taxon>Brachybacterium</taxon>
    </lineage>
</organism>
<evidence type="ECO:0000313" key="15">
    <source>
        <dbReference type="EMBL" id="PWH05440.1"/>
    </source>
</evidence>
<dbReference type="InterPro" id="IPR013116">
    <property type="entry name" value="KARI_N"/>
</dbReference>
<keyword evidence="6 11" id="KW-0460">Magnesium</keyword>
<dbReference type="HAMAP" id="MF_00435">
    <property type="entry name" value="IlvC"/>
    <property type="match status" value="1"/>
</dbReference>
<dbReference type="GO" id="GO:0000287">
    <property type="term" value="F:magnesium ion binding"/>
    <property type="evidence" value="ECO:0007669"/>
    <property type="project" value="UniProtKB-UniRule"/>
</dbReference>
<dbReference type="NCBIfam" id="NF004017">
    <property type="entry name" value="PRK05479.1"/>
    <property type="match status" value="1"/>
</dbReference>
<dbReference type="SUPFAM" id="SSF51735">
    <property type="entry name" value="NAD(P)-binding Rossmann-fold domains"/>
    <property type="match status" value="1"/>
</dbReference>
<evidence type="ECO:0000256" key="1">
    <source>
        <dbReference type="ARBA" id="ARBA00004864"/>
    </source>
</evidence>
<reference evidence="15 16" key="1">
    <citation type="submission" date="2018-05" db="EMBL/GenBank/DDBJ databases">
        <title>Brachybacterium sp. M1HQ-2T, whole genome shotgun sequence.</title>
        <authorList>
            <person name="Tuo L."/>
        </authorList>
    </citation>
    <scope>NUCLEOTIDE SEQUENCE [LARGE SCALE GENOMIC DNA]</scope>
    <source>
        <strain evidence="15 16">M1HQ-2</strain>
    </source>
</reference>
<evidence type="ECO:0000256" key="6">
    <source>
        <dbReference type="ARBA" id="ARBA00022842"/>
    </source>
</evidence>
<dbReference type="InterPro" id="IPR013023">
    <property type="entry name" value="KARI"/>
</dbReference>
<dbReference type="GO" id="GO:0016853">
    <property type="term" value="F:isomerase activity"/>
    <property type="evidence" value="ECO:0007669"/>
    <property type="project" value="UniProtKB-KW"/>
</dbReference>
<dbReference type="GO" id="GO:0004455">
    <property type="term" value="F:ketol-acid reductoisomerase activity"/>
    <property type="evidence" value="ECO:0007669"/>
    <property type="project" value="UniProtKB-UniRule"/>
</dbReference>
<evidence type="ECO:0000259" key="14">
    <source>
        <dbReference type="PROSITE" id="PS51851"/>
    </source>
</evidence>
<comment type="similarity">
    <text evidence="3 11 12">Belongs to the ketol-acid reductoisomerase family.</text>
</comment>
<dbReference type="FunFam" id="3.40.50.720:FF:000023">
    <property type="entry name" value="Ketol-acid reductoisomerase (NADP(+))"/>
    <property type="match status" value="1"/>
</dbReference>
<dbReference type="EMBL" id="QFKX01000005">
    <property type="protein sequence ID" value="PWH05440.1"/>
    <property type="molecule type" value="Genomic_DNA"/>
</dbReference>
<proteinExistence type="inferred from homology"/>
<protein>
    <recommendedName>
        <fullName evidence="11">Ketol-acid reductoisomerase (NADP(+))</fullName>
        <shortName evidence="11">KARI</shortName>
        <ecNumber evidence="11">1.1.1.86</ecNumber>
    </recommendedName>
    <alternativeName>
        <fullName evidence="11">Acetohydroxy-acid isomeroreductase</fullName>
        <shortName evidence="11">AHIR</shortName>
    </alternativeName>
    <alternativeName>
        <fullName evidence="11">Alpha-keto-beta-hydroxylacyl reductoisomerase</fullName>
    </alternativeName>
</protein>
<dbReference type="UniPathway" id="UPA00049">
    <property type="reaction ID" value="UER00060"/>
</dbReference>
<keyword evidence="8 11" id="KW-0560">Oxidoreductase</keyword>
<sequence length="343" mass="37311">MAEIFYDDDADLSIIQGKKVAIVGFGSQGHAHALNLRDSGVEVAIALREGSSSTQKAQELGFEVKNVADATSWADVIMILAPDQNQRTIYAESIEPNLGEGKALAFAHGFNIRYDYIKPPQGVDVILIAPKAPGHTVRREFEGGRGIPDIVGVEQDASGQAWDLALSYAKGIGGTRAGVIKTSFTEETETDLFGEQSVLCGGVSHLVQAGFETLTEAGYQPEIAYFEVLHELKLIVDLMNEGGITKQRWSCSDTAEYGDYVSGPRVVTDETKKAMKGVLSDIQDGSFAQRFIDDQDKGAPEFNELREKEAAHPIEKVGKELRGMFSWNNDQLDSDYVEGSAAR</sequence>
<feature type="binding site" evidence="11">
    <location>
        <position position="134"/>
    </location>
    <ligand>
        <name>NADP(+)</name>
        <dbReference type="ChEBI" id="CHEBI:58349"/>
    </ligand>
</feature>
<feature type="domain" description="KARI N-terminal Rossmann" evidence="13">
    <location>
        <begin position="2"/>
        <end position="182"/>
    </location>
</feature>
<dbReference type="Gene3D" id="3.40.50.720">
    <property type="entry name" value="NAD(P)-binding Rossmann-like Domain"/>
    <property type="match status" value="1"/>
</dbReference>
<dbReference type="OrthoDB" id="9804088at2"/>
<feature type="binding site" evidence="11">
    <location>
        <position position="48"/>
    </location>
    <ligand>
        <name>NADP(+)</name>
        <dbReference type="ChEBI" id="CHEBI:58349"/>
    </ligand>
</feature>
<dbReference type="AlphaFoldDB" id="A0A2U2RHW0"/>
<keyword evidence="4 11" id="KW-0028">Amino-acid biosynthesis</keyword>
<dbReference type="EC" id="1.1.1.86" evidence="11"/>
<keyword evidence="9 11" id="KW-0100">Branched-chain amino acid biosynthesis</keyword>
<dbReference type="RefSeq" id="WP_109276404.1">
    <property type="nucleotide sequence ID" value="NZ_QFKX01000005.1"/>
</dbReference>
<feature type="binding site" evidence="11 12">
    <location>
        <position position="191"/>
    </location>
    <ligand>
        <name>Mg(2+)</name>
        <dbReference type="ChEBI" id="CHEBI:18420"/>
        <label>2</label>
    </ligand>
</feature>
<accession>A0A2U2RHW0</accession>
<feature type="binding site" evidence="11 12">
    <location>
        <position position="195"/>
    </location>
    <ligand>
        <name>Mg(2+)</name>
        <dbReference type="ChEBI" id="CHEBI:18420"/>
        <label>1</label>
    </ligand>
</feature>
<dbReference type="PROSITE" id="PS51850">
    <property type="entry name" value="KARI_N"/>
    <property type="match status" value="1"/>
</dbReference>
<dbReference type="GO" id="GO:0009097">
    <property type="term" value="P:isoleucine biosynthetic process"/>
    <property type="evidence" value="ECO:0007669"/>
    <property type="project" value="UniProtKB-UniRule"/>
</dbReference>
<comment type="caution">
    <text evidence="15">The sequence shown here is derived from an EMBL/GenBank/DDBJ whole genome shotgun (WGS) entry which is preliminary data.</text>
</comment>
<dbReference type="InterPro" id="IPR008927">
    <property type="entry name" value="6-PGluconate_DH-like_C_sf"/>
</dbReference>
<comment type="function">
    <text evidence="11">Involved in the biosynthesis of branched-chain amino acids (BCAA). Catalyzes an alkyl-migration followed by a ketol-acid reduction of (S)-2-acetolactate (S2AL) to yield (R)-2,3-dihydroxy-isovalerate. In the isomerase reaction, S2AL is rearranged via a Mg-dependent methyl migration to produce 3-hydroxy-3-methyl-2-ketobutyrate (HMKB). In the reductase reaction, this 2-ketoacid undergoes a metal-dependent reduction by NADPH to yield (R)-2,3-dihydroxy-isovalerate.</text>
</comment>
<gene>
    <name evidence="11" type="primary">ilvC</name>
    <name evidence="15" type="ORF">DEO23_12720</name>
</gene>
<dbReference type="UniPathway" id="UPA00047">
    <property type="reaction ID" value="UER00056"/>
</dbReference>
<dbReference type="Pfam" id="PF01450">
    <property type="entry name" value="KARI_C"/>
    <property type="match status" value="1"/>
</dbReference>
<feature type="binding site" evidence="11 12">
    <location>
        <position position="252"/>
    </location>
    <ligand>
        <name>substrate</name>
    </ligand>
</feature>
<evidence type="ECO:0000256" key="4">
    <source>
        <dbReference type="ARBA" id="ARBA00022605"/>
    </source>
</evidence>
<feature type="binding site" evidence="11">
    <location>
        <position position="51"/>
    </location>
    <ligand>
        <name>NADP(+)</name>
        <dbReference type="ChEBI" id="CHEBI:58349"/>
    </ligand>
</feature>
<comment type="cofactor">
    <cofactor evidence="11">
        <name>Mg(2+)</name>
        <dbReference type="ChEBI" id="CHEBI:18420"/>
    </cofactor>
    <text evidence="11">Binds 2 magnesium ions per subunit.</text>
</comment>
<name>A0A2U2RHW0_9MICO</name>
<evidence type="ECO:0000256" key="10">
    <source>
        <dbReference type="ARBA" id="ARBA00049021"/>
    </source>
</evidence>
<evidence type="ECO:0000256" key="5">
    <source>
        <dbReference type="ARBA" id="ARBA00022723"/>
    </source>
</evidence>
<comment type="pathway">
    <text evidence="2 11">Amino-acid biosynthesis; L-isoleucine biosynthesis; L-isoleucine from 2-oxobutanoate: step 2/4.</text>
</comment>
<feature type="active site" evidence="11">
    <location>
        <position position="108"/>
    </location>
</feature>
<dbReference type="Proteomes" id="UP000245590">
    <property type="component" value="Unassembled WGS sequence"/>
</dbReference>
<evidence type="ECO:0000256" key="11">
    <source>
        <dbReference type="HAMAP-Rule" id="MF_00435"/>
    </source>
</evidence>
<evidence type="ECO:0000256" key="8">
    <source>
        <dbReference type="ARBA" id="ARBA00023002"/>
    </source>
</evidence>
<dbReference type="NCBIfam" id="NF009940">
    <property type="entry name" value="PRK13403.1"/>
    <property type="match status" value="1"/>
</dbReference>
<evidence type="ECO:0000256" key="12">
    <source>
        <dbReference type="PROSITE-ProRule" id="PRU01198"/>
    </source>
</evidence>
<evidence type="ECO:0000259" key="13">
    <source>
        <dbReference type="PROSITE" id="PS51850"/>
    </source>
</evidence>
<dbReference type="PIRSF" id="PIRSF000116">
    <property type="entry name" value="IlvC_gammaproteo"/>
    <property type="match status" value="1"/>
</dbReference>
<dbReference type="InterPro" id="IPR036291">
    <property type="entry name" value="NAD(P)-bd_dom_sf"/>
</dbReference>
<keyword evidence="15" id="KW-0413">Isomerase</keyword>
<evidence type="ECO:0000256" key="3">
    <source>
        <dbReference type="ARBA" id="ARBA00010318"/>
    </source>
</evidence>
<evidence type="ECO:0000256" key="9">
    <source>
        <dbReference type="ARBA" id="ARBA00023304"/>
    </source>
</evidence>
<feature type="domain" description="KARI C-terminal knotted" evidence="14">
    <location>
        <begin position="183"/>
        <end position="328"/>
    </location>
</feature>
<evidence type="ECO:0000313" key="16">
    <source>
        <dbReference type="Proteomes" id="UP000245590"/>
    </source>
</evidence>
<comment type="catalytic activity">
    <reaction evidence="10 11">
        <text>(2R)-2,3-dihydroxy-3-methylbutanoate + NADP(+) = (2S)-2-acetolactate + NADPH + H(+)</text>
        <dbReference type="Rhea" id="RHEA:22068"/>
        <dbReference type="ChEBI" id="CHEBI:15378"/>
        <dbReference type="ChEBI" id="CHEBI:49072"/>
        <dbReference type="ChEBI" id="CHEBI:57783"/>
        <dbReference type="ChEBI" id="CHEBI:58349"/>
        <dbReference type="ChEBI" id="CHEBI:58476"/>
        <dbReference type="EC" id="1.1.1.86"/>
    </reaction>
</comment>
<feature type="binding site" evidence="11">
    <location>
        <position position="53"/>
    </location>
    <ligand>
        <name>NADP(+)</name>
        <dbReference type="ChEBI" id="CHEBI:58349"/>
    </ligand>
</feature>
<comment type="caution">
    <text evidence="11">Lacks conserved residue(s) required for the propagation of feature annotation.</text>
</comment>
<keyword evidence="16" id="KW-1185">Reference proteome</keyword>
<dbReference type="GO" id="GO:0050661">
    <property type="term" value="F:NADP binding"/>
    <property type="evidence" value="ECO:0007669"/>
    <property type="project" value="InterPro"/>
</dbReference>
<dbReference type="PANTHER" id="PTHR21371:SF1">
    <property type="entry name" value="KETOL-ACID REDUCTOISOMERASE, MITOCHONDRIAL"/>
    <property type="match status" value="1"/>
</dbReference>
<dbReference type="PANTHER" id="PTHR21371">
    <property type="entry name" value="KETOL-ACID REDUCTOISOMERASE, MITOCHONDRIAL"/>
    <property type="match status" value="1"/>
</dbReference>
<feature type="binding site" evidence="11 12">
    <location>
        <position position="227"/>
    </location>
    <ligand>
        <name>Mg(2+)</name>
        <dbReference type="ChEBI" id="CHEBI:18420"/>
        <label>2</label>
    </ligand>
</feature>
<dbReference type="Gene3D" id="6.10.240.10">
    <property type="match status" value="1"/>
</dbReference>
<dbReference type="InterPro" id="IPR014359">
    <property type="entry name" value="KARI_prok"/>
</dbReference>
<dbReference type="GO" id="GO:0009099">
    <property type="term" value="P:L-valine biosynthetic process"/>
    <property type="evidence" value="ECO:0007669"/>
    <property type="project" value="UniProtKB-UniRule"/>
</dbReference>
<comment type="pathway">
    <text evidence="1 11">Amino-acid biosynthesis; L-valine biosynthesis; L-valine from pyruvate: step 2/4.</text>
</comment>
<keyword evidence="5 11" id="KW-0479">Metal-binding</keyword>
<dbReference type="Pfam" id="PF07991">
    <property type="entry name" value="KARI_N"/>
    <property type="match status" value="1"/>
</dbReference>
<evidence type="ECO:0000256" key="2">
    <source>
        <dbReference type="ARBA" id="ARBA00004885"/>
    </source>
</evidence>
<comment type="catalytic activity">
    <reaction evidence="11">
        <text>(2R,3R)-2,3-dihydroxy-3-methylpentanoate + NADP(+) = (S)-2-ethyl-2-hydroxy-3-oxobutanoate + NADPH + H(+)</text>
        <dbReference type="Rhea" id="RHEA:13493"/>
        <dbReference type="ChEBI" id="CHEBI:15378"/>
        <dbReference type="ChEBI" id="CHEBI:49256"/>
        <dbReference type="ChEBI" id="CHEBI:49258"/>
        <dbReference type="ChEBI" id="CHEBI:57783"/>
        <dbReference type="ChEBI" id="CHEBI:58349"/>
        <dbReference type="EC" id="1.1.1.86"/>
    </reaction>
</comment>
<dbReference type="PROSITE" id="PS51851">
    <property type="entry name" value="KARI_C"/>
    <property type="match status" value="1"/>
</dbReference>
<feature type="binding site" evidence="11">
    <location>
        <begin position="25"/>
        <end position="28"/>
    </location>
    <ligand>
        <name>NADP(+)</name>
        <dbReference type="ChEBI" id="CHEBI:58349"/>
    </ligand>
</feature>
<dbReference type="SUPFAM" id="SSF48179">
    <property type="entry name" value="6-phosphogluconate dehydrogenase C-terminal domain-like"/>
    <property type="match status" value="1"/>
</dbReference>
<feature type="binding site" evidence="11 12">
    <location>
        <position position="231"/>
    </location>
    <ligand>
        <name>Mg(2+)</name>
        <dbReference type="ChEBI" id="CHEBI:18420"/>
        <label>2</label>
    </ligand>
</feature>
<evidence type="ECO:0000256" key="7">
    <source>
        <dbReference type="ARBA" id="ARBA00022857"/>
    </source>
</evidence>
<feature type="binding site" evidence="11 12">
    <location>
        <position position="191"/>
    </location>
    <ligand>
        <name>Mg(2+)</name>
        <dbReference type="ChEBI" id="CHEBI:18420"/>
        <label>1</label>
    </ligand>
</feature>
<dbReference type="NCBIfam" id="TIGR00465">
    <property type="entry name" value="ilvC"/>
    <property type="match status" value="1"/>
</dbReference>